<keyword evidence="7" id="KW-0969">Cilium</keyword>
<dbReference type="SUPFAM" id="SSF64518">
    <property type="entry name" value="Phase 1 flagellin"/>
    <property type="match status" value="1"/>
</dbReference>
<gene>
    <name evidence="7" type="ORF">DFR30_2140</name>
</gene>
<keyword evidence="3 4" id="KW-0975">Bacterial flagellum</keyword>
<dbReference type="AlphaFoldDB" id="A0A4R1HEU8"/>
<dbReference type="RefSeq" id="WP_132973020.1">
    <property type="nucleotide sequence ID" value="NZ_SMFX01000001.1"/>
</dbReference>
<dbReference type="InterPro" id="IPR046358">
    <property type="entry name" value="Flagellin_C"/>
</dbReference>
<proteinExistence type="inferred from homology"/>
<dbReference type="PRINTS" id="PR00207">
    <property type="entry name" value="FLAGELLIN"/>
</dbReference>
<dbReference type="InterPro" id="IPR042187">
    <property type="entry name" value="Flagellin_C_sub2"/>
</dbReference>
<dbReference type="GO" id="GO:0005576">
    <property type="term" value="C:extracellular region"/>
    <property type="evidence" value="ECO:0007669"/>
    <property type="project" value="UniProtKB-SubCell"/>
</dbReference>
<feature type="domain" description="Flagellin C-terminal" evidence="6">
    <location>
        <begin position="202"/>
        <end position="280"/>
    </location>
</feature>
<dbReference type="OrthoDB" id="9796789at2"/>
<evidence type="ECO:0000256" key="2">
    <source>
        <dbReference type="ARBA" id="ARBA00022525"/>
    </source>
</evidence>
<evidence type="ECO:0000256" key="3">
    <source>
        <dbReference type="ARBA" id="ARBA00023143"/>
    </source>
</evidence>
<evidence type="ECO:0000313" key="7">
    <source>
        <dbReference type="EMBL" id="TCK18855.1"/>
    </source>
</evidence>
<comment type="similarity">
    <text evidence="1 4">Belongs to the bacterial flagellin family.</text>
</comment>
<dbReference type="PANTHER" id="PTHR42792">
    <property type="entry name" value="FLAGELLIN"/>
    <property type="match status" value="1"/>
</dbReference>
<evidence type="ECO:0000259" key="6">
    <source>
        <dbReference type="Pfam" id="PF00700"/>
    </source>
</evidence>
<accession>A0A4R1HEU8</accession>
<dbReference type="Proteomes" id="UP000295707">
    <property type="component" value="Unassembled WGS sequence"/>
</dbReference>
<protein>
    <recommendedName>
        <fullName evidence="4">Flagellin</fullName>
    </recommendedName>
</protein>
<comment type="caution">
    <text evidence="7">The sequence shown here is derived from an EMBL/GenBank/DDBJ whole genome shotgun (WGS) entry which is preliminary data.</text>
</comment>
<reference evidence="7 8" key="1">
    <citation type="submission" date="2019-03" db="EMBL/GenBank/DDBJ databases">
        <title>Genomic Encyclopedia of Type Strains, Phase IV (KMG-IV): sequencing the most valuable type-strain genomes for metagenomic binning, comparative biology and taxonomic classification.</title>
        <authorList>
            <person name="Goeker M."/>
        </authorList>
    </citation>
    <scope>NUCLEOTIDE SEQUENCE [LARGE SCALE GENOMIC DNA]</scope>
    <source>
        <strain evidence="7 8">DSM 19610</strain>
    </source>
</reference>
<comment type="subcellular location">
    <subcellularLocation>
        <location evidence="4">Secreted</location>
    </subcellularLocation>
    <subcellularLocation>
        <location evidence="4">Bacterial flagellum</location>
    </subcellularLocation>
</comment>
<dbReference type="PANTHER" id="PTHR42792:SF2">
    <property type="entry name" value="FLAGELLIN"/>
    <property type="match status" value="1"/>
</dbReference>
<keyword evidence="7" id="KW-0282">Flagellum</keyword>
<dbReference type="EMBL" id="SMFX01000001">
    <property type="protein sequence ID" value="TCK18855.1"/>
    <property type="molecule type" value="Genomic_DNA"/>
</dbReference>
<dbReference type="InterPro" id="IPR001029">
    <property type="entry name" value="Flagellin_N"/>
</dbReference>
<evidence type="ECO:0000256" key="1">
    <source>
        <dbReference type="ARBA" id="ARBA00005709"/>
    </source>
</evidence>
<keyword evidence="7" id="KW-0966">Cell projection</keyword>
<evidence type="ECO:0000256" key="4">
    <source>
        <dbReference type="RuleBase" id="RU362073"/>
    </source>
</evidence>
<dbReference type="Pfam" id="PF00700">
    <property type="entry name" value="Flagellin_C"/>
    <property type="match status" value="1"/>
</dbReference>
<comment type="function">
    <text evidence="4">Flagellin is the subunit protein which polymerizes to form the filaments of bacterial flagella.</text>
</comment>
<organism evidence="7 8">
    <name type="scientific">Thiogranum longum</name>
    <dbReference type="NCBI Taxonomy" id="1537524"/>
    <lineage>
        <taxon>Bacteria</taxon>
        <taxon>Pseudomonadati</taxon>
        <taxon>Pseudomonadota</taxon>
        <taxon>Gammaproteobacteria</taxon>
        <taxon>Chromatiales</taxon>
        <taxon>Ectothiorhodospiraceae</taxon>
        <taxon>Thiogranum</taxon>
    </lineage>
</organism>
<dbReference type="Pfam" id="PF00669">
    <property type="entry name" value="Flagellin_N"/>
    <property type="match status" value="1"/>
</dbReference>
<dbReference type="GO" id="GO:0009288">
    <property type="term" value="C:bacterial-type flagellum"/>
    <property type="evidence" value="ECO:0007669"/>
    <property type="project" value="UniProtKB-SubCell"/>
</dbReference>
<evidence type="ECO:0000313" key="8">
    <source>
        <dbReference type="Proteomes" id="UP000295707"/>
    </source>
</evidence>
<feature type="domain" description="Flagellin N-terminal" evidence="5">
    <location>
        <begin position="5"/>
        <end position="139"/>
    </location>
</feature>
<evidence type="ECO:0000259" key="5">
    <source>
        <dbReference type="Pfam" id="PF00669"/>
    </source>
</evidence>
<keyword evidence="8" id="KW-1185">Reference proteome</keyword>
<dbReference type="GO" id="GO:0005198">
    <property type="term" value="F:structural molecule activity"/>
    <property type="evidence" value="ECO:0007669"/>
    <property type="project" value="UniProtKB-UniRule"/>
</dbReference>
<dbReference type="InterPro" id="IPR001492">
    <property type="entry name" value="Flagellin"/>
</dbReference>
<keyword evidence="2 4" id="KW-0964">Secreted</keyword>
<dbReference type="Gene3D" id="1.20.1330.10">
    <property type="entry name" value="f41 fragment of flagellin, N-terminal domain"/>
    <property type="match status" value="1"/>
</dbReference>
<dbReference type="Gene3D" id="6.10.10.10">
    <property type="entry name" value="Flagellar export chaperone, C-terminal domain"/>
    <property type="match status" value="1"/>
</dbReference>
<sequence length="281" mass="29442">MALTINTNIASLNAQRNLSSSQGSLQTSLQRLSSGMRVNSAKDDAAGLFSIQKMTADIRGLNQAVRNAQDGISLAQTGEGAMDQVQSAMQRIREIAVQSSNATVEDRSGLQAEVDQLTQEISRIVDTTEFNGKKLLDGTGGSLVFQIGQDGNADQQITVTGLDLTALTSYDTDLTATGTVDVSSAAAASGAIAGLDSATTGLDFVSGQRATFGAVQNRFESVVVNLTNYSENLSAARSRIQDTDFAMETANLTRAQILQQAGVAMLSQANALPQTALSLLQ</sequence>
<name>A0A4R1HEU8_9GAMM</name>